<dbReference type="EMBL" id="CP029684">
    <property type="protein sequence ID" value="QAS69662.1"/>
    <property type="molecule type" value="Genomic_DNA"/>
</dbReference>
<feature type="active site" evidence="6">
    <location>
        <position position="38"/>
    </location>
</feature>
<feature type="transmembrane region" description="Helical" evidence="7">
    <location>
        <begin position="7"/>
        <end position="30"/>
    </location>
</feature>
<keyword evidence="7" id="KW-0645">Protease</keyword>
<dbReference type="GO" id="GO:0004252">
    <property type="term" value="F:serine-type endopeptidase activity"/>
    <property type="evidence" value="ECO:0007669"/>
    <property type="project" value="InterPro"/>
</dbReference>
<evidence type="ECO:0000256" key="3">
    <source>
        <dbReference type="ARBA" id="ARBA00009370"/>
    </source>
</evidence>
<organism evidence="9 12">
    <name type="scientific">Oenococcus sicerae</name>
    <dbReference type="NCBI Taxonomy" id="2203724"/>
    <lineage>
        <taxon>Bacteria</taxon>
        <taxon>Bacillati</taxon>
        <taxon>Bacillota</taxon>
        <taxon>Bacilli</taxon>
        <taxon>Lactobacillales</taxon>
        <taxon>Lactobacillaceae</taxon>
        <taxon>Oenococcus</taxon>
    </lineage>
</organism>
<dbReference type="NCBIfam" id="TIGR02227">
    <property type="entry name" value="sigpep_I_bact"/>
    <property type="match status" value="1"/>
</dbReference>
<reference evidence="9" key="2">
    <citation type="submission" date="2019-01" db="EMBL/GenBank/DDBJ databases">
        <title>Oenococcus sicerae UCMA17102.</title>
        <authorList>
            <person name="Cousin F.J."/>
            <person name="Le Guellec R."/>
            <person name="Cretenet M."/>
        </authorList>
    </citation>
    <scope>NUCLEOTIDE SEQUENCE</scope>
    <source>
        <strain evidence="9">UCMA17102</strain>
    </source>
</reference>
<evidence type="ECO:0000256" key="6">
    <source>
        <dbReference type="PIRSR" id="PIRSR600223-1"/>
    </source>
</evidence>
<accession>A0AAJ1VM06</accession>
<evidence type="ECO:0000256" key="5">
    <source>
        <dbReference type="ARBA" id="ARBA00022801"/>
    </source>
</evidence>
<feature type="active site" evidence="6">
    <location>
        <position position="83"/>
    </location>
</feature>
<dbReference type="InterPro" id="IPR000223">
    <property type="entry name" value="Pept_S26A_signal_pept_1"/>
</dbReference>
<keyword evidence="5 7" id="KW-0378">Hydrolase</keyword>
<dbReference type="InterPro" id="IPR019758">
    <property type="entry name" value="Pept_S26A_signal_pept_1_CS"/>
</dbReference>
<dbReference type="GO" id="GO:0006465">
    <property type="term" value="P:signal peptide processing"/>
    <property type="evidence" value="ECO:0007669"/>
    <property type="project" value="InterPro"/>
</dbReference>
<feature type="domain" description="Peptidase S26" evidence="8">
    <location>
        <begin position="8"/>
        <end position="189"/>
    </location>
</feature>
<dbReference type="PROSITE" id="PS00761">
    <property type="entry name" value="SPASE_I_3"/>
    <property type="match status" value="1"/>
</dbReference>
<dbReference type="EMBL" id="SDWY01000002">
    <property type="protein sequence ID" value="MDN6900053.1"/>
    <property type="molecule type" value="Genomic_DNA"/>
</dbReference>
<comment type="subcellular location">
    <subcellularLocation>
        <location evidence="2">Cell membrane</location>
        <topology evidence="2">Single-pass type II membrane protein</topology>
    </subcellularLocation>
    <subcellularLocation>
        <location evidence="7">Membrane</location>
        <topology evidence="7">Single-pass type II membrane protein</topology>
    </subcellularLocation>
</comment>
<protein>
    <recommendedName>
        <fullName evidence="4 7">Signal peptidase I</fullName>
        <ecNumber evidence="4 7">3.4.21.89</ecNumber>
    </recommendedName>
</protein>
<reference evidence="10" key="3">
    <citation type="submission" date="2020-01" db="EMBL/GenBank/DDBJ databases">
        <authorList>
            <person name="Cousin F.J."/>
            <person name="Le Guellec R."/>
            <person name="Cretenet M."/>
        </authorList>
    </citation>
    <scope>NUCLEOTIDE SEQUENCE</scope>
    <source>
        <strain evidence="10">UCMA 15228</strain>
    </source>
</reference>
<evidence type="ECO:0000256" key="1">
    <source>
        <dbReference type="ARBA" id="ARBA00000677"/>
    </source>
</evidence>
<dbReference type="EC" id="3.4.21.89" evidence="4 7"/>
<dbReference type="RefSeq" id="WP_128685970.1">
    <property type="nucleotide sequence ID" value="NZ_CP029684.2"/>
</dbReference>
<dbReference type="GO" id="GO:0009003">
    <property type="term" value="F:signal peptidase activity"/>
    <property type="evidence" value="ECO:0007669"/>
    <property type="project" value="UniProtKB-EC"/>
</dbReference>
<reference evidence="10 11" key="1">
    <citation type="journal article" date="2019" name="Syst. Appl. Microbiol.">
        <title>Oenococcus sicerae sp. nov., isolated from French cider.</title>
        <authorList>
            <person name="Cousin F.J."/>
            <person name="Le Guellec R."/>
            <person name="Chagnot C."/>
            <person name="Goux D."/>
            <person name="Dalmasso M."/>
            <person name="Laplace J.M."/>
            <person name="Cretenet M."/>
        </authorList>
    </citation>
    <scope>NUCLEOTIDE SEQUENCE [LARGE SCALE GENOMIC DNA]</scope>
    <source>
        <strain evidence="10 11">UCMA 15228</strain>
    </source>
</reference>
<evidence type="ECO:0000313" key="11">
    <source>
        <dbReference type="Proteomes" id="UP000286907"/>
    </source>
</evidence>
<dbReference type="Proteomes" id="UP000286907">
    <property type="component" value="Chromosome"/>
</dbReference>
<proteinExistence type="inferred from homology"/>
<evidence type="ECO:0000313" key="12">
    <source>
        <dbReference type="Proteomes" id="UP001167919"/>
    </source>
</evidence>
<dbReference type="InterPro" id="IPR036286">
    <property type="entry name" value="LexA/Signal_pep-like_sf"/>
</dbReference>
<evidence type="ECO:0000313" key="10">
    <source>
        <dbReference type="EMBL" id="QAS69662.1"/>
    </source>
</evidence>
<keyword evidence="7" id="KW-1133">Transmembrane helix</keyword>
<dbReference type="AlphaFoldDB" id="A0AAJ1VM06"/>
<dbReference type="Pfam" id="PF10502">
    <property type="entry name" value="Peptidase_S26"/>
    <property type="match status" value="1"/>
</dbReference>
<keyword evidence="11" id="KW-1185">Reference proteome</keyword>
<evidence type="ECO:0000256" key="2">
    <source>
        <dbReference type="ARBA" id="ARBA00004401"/>
    </source>
</evidence>
<dbReference type="CDD" id="cd06530">
    <property type="entry name" value="S26_SPase_I"/>
    <property type="match status" value="1"/>
</dbReference>
<dbReference type="Gene3D" id="2.10.109.10">
    <property type="entry name" value="Umud Fragment, subunit A"/>
    <property type="match status" value="1"/>
</dbReference>
<sequence length="206" mass="22916">MGKIKGLFSWIVPIVVGLLLACLIQAFLLVPVTVNGDSMLNNLKNGERIWVLKLSKIHRGSVVVFDARKEDPGIQSGEKDYVKRVIGLPGDKIQAKNGDIYVNGKQISQKYISFYNRTTGTGNWTLKSLSSGKSPFVSGSSHWADGKAIKVPAGNYFVLGDNRSKSEDSRYFGFVKKEHMLGVAKVFSWSHNSKNINSVWKNYFVK</sequence>
<dbReference type="PRINTS" id="PR00727">
    <property type="entry name" value="LEADERPTASE"/>
</dbReference>
<comment type="catalytic activity">
    <reaction evidence="1 7">
        <text>Cleavage of hydrophobic, N-terminal signal or leader sequences from secreted and periplasmic proteins.</text>
        <dbReference type="EC" id="3.4.21.89"/>
    </reaction>
</comment>
<dbReference type="InterPro" id="IPR019533">
    <property type="entry name" value="Peptidase_S26"/>
</dbReference>
<dbReference type="SUPFAM" id="SSF51306">
    <property type="entry name" value="LexA/Signal peptidase"/>
    <property type="match status" value="1"/>
</dbReference>
<evidence type="ECO:0000256" key="7">
    <source>
        <dbReference type="RuleBase" id="RU362042"/>
    </source>
</evidence>
<dbReference type="Proteomes" id="UP001167919">
    <property type="component" value="Unassembled WGS sequence"/>
</dbReference>
<evidence type="ECO:0000259" key="8">
    <source>
        <dbReference type="Pfam" id="PF10502"/>
    </source>
</evidence>
<comment type="similarity">
    <text evidence="3 7">Belongs to the peptidase S26 family.</text>
</comment>
<name>A0AAJ1VM06_9LACO</name>
<gene>
    <name evidence="9" type="primary">lepB</name>
    <name evidence="10" type="ORF">DLJ48_03565</name>
    <name evidence="9" type="ORF">EVC35_03400</name>
</gene>
<evidence type="ECO:0000256" key="4">
    <source>
        <dbReference type="ARBA" id="ARBA00013208"/>
    </source>
</evidence>
<keyword evidence="7" id="KW-0812">Transmembrane</keyword>
<dbReference type="PANTHER" id="PTHR43390:SF1">
    <property type="entry name" value="CHLOROPLAST PROCESSING PEPTIDASE"/>
    <property type="match status" value="1"/>
</dbReference>
<evidence type="ECO:0000313" key="9">
    <source>
        <dbReference type="EMBL" id="MDN6900053.1"/>
    </source>
</evidence>
<keyword evidence="7" id="KW-0472">Membrane</keyword>
<dbReference type="PROSITE" id="PS51257">
    <property type="entry name" value="PROKAR_LIPOPROTEIN"/>
    <property type="match status" value="1"/>
</dbReference>
<dbReference type="PANTHER" id="PTHR43390">
    <property type="entry name" value="SIGNAL PEPTIDASE I"/>
    <property type="match status" value="1"/>
</dbReference>
<dbReference type="GO" id="GO:0005886">
    <property type="term" value="C:plasma membrane"/>
    <property type="evidence" value="ECO:0007669"/>
    <property type="project" value="UniProtKB-SubCell"/>
</dbReference>